<evidence type="ECO:0000313" key="4">
    <source>
        <dbReference type="Proteomes" id="UP000008810"/>
    </source>
</evidence>
<dbReference type="PANTHER" id="PTHR33127:SF85">
    <property type="entry name" value="OS11G0436500 PROTEIN"/>
    <property type="match status" value="1"/>
</dbReference>
<dbReference type="Gramene" id="KQK14499">
    <property type="protein sequence ID" value="KQK14499"/>
    <property type="gene ID" value="BRADI_1g16690v3"/>
</dbReference>
<proteinExistence type="predicted"/>
<evidence type="ECO:0000313" key="2">
    <source>
        <dbReference type="EMBL" id="KQK14499.1"/>
    </source>
</evidence>
<organism evidence="2">
    <name type="scientific">Brachypodium distachyon</name>
    <name type="common">Purple false brome</name>
    <name type="synonym">Trachynia distachya</name>
    <dbReference type="NCBI Taxonomy" id="15368"/>
    <lineage>
        <taxon>Eukaryota</taxon>
        <taxon>Viridiplantae</taxon>
        <taxon>Streptophyta</taxon>
        <taxon>Embryophyta</taxon>
        <taxon>Tracheophyta</taxon>
        <taxon>Spermatophyta</taxon>
        <taxon>Magnoliopsida</taxon>
        <taxon>Liliopsida</taxon>
        <taxon>Poales</taxon>
        <taxon>Poaceae</taxon>
        <taxon>BOP clade</taxon>
        <taxon>Pooideae</taxon>
        <taxon>Stipodae</taxon>
        <taxon>Brachypodieae</taxon>
        <taxon>Brachypodium</taxon>
    </lineage>
</organism>
<feature type="domain" description="KIB1-4 beta-propeller" evidence="1">
    <location>
        <begin position="19"/>
        <end position="268"/>
    </location>
</feature>
<dbReference type="Pfam" id="PF03478">
    <property type="entry name" value="Beta-prop_KIB1-4"/>
    <property type="match status" value="1"/>
</dbReference>
<reference evidence="3" key="3">
    <citation type="submission" date="2018-08" db="UniProtKB">
        <authorList>
            <consortium name="EnsemblPlants"/>
        </authorList>
    </citation>
    <scope>IDENTIFICATION</scope>
    <source>
        <strain evidence="3">cv. Bd21</strain>
    </source>
</reference>
<reference evidence="2" key="2">
    <citation type="submission" date="2017-06" db="EMBL/GenBank/DDBJ databases">
        <title>WGS assembly of Brachypodium distachyon.</title>
        <authorList>
            <consortium name="The International Brachypodium Initiative"/>
            <person name="Lucas S."/>
            <person name="Harmon-Smith M."/>
            <person name="Lail K."/>
            <person name="Tice H."/>
            <person name="Grimwood J."/>
            <person name="Bruce D."/>
            <person name="Barry K."/>
            <person name="Shu S."/>
            <person name="Lindquist E."/>
            <person name="Wang M."/>
            <person name="Pitluck S."/>
            <person name="Vogel J.P."/>
            <person name="Garvin D.F."/>
            <person name="Mockler T.C."/>
            <person name="Schmutz J."/>
            <person name="Rokhsar D."/>
            <person name="Bevan M.W."/>
        </authorList>
    </citation>
    <scope>NUCLEOTIDE SEQUENCE</scope>
    <source>
        <strain evidence="2">Bd21</strain>
    </source>
</reference>
<gene>
    <name evidence="2" type="ORF">BRADI_1g16690v3</name>
</gene>
<accession>A0A0Q3J9E4</accession>
<keyword evidence="4" id="KW-1185">Reference proteome</keyword>
<evidence type="ECO:0000259" key="1">
    <source>
        <dbReference type="Pfam" id="PF03478"/>
    </source>
</evidence>
<evidence type="ECO:0000313" key="3">
    <source>
        <dbReference type="EnsemblPlants" id="KQK14499"/>
    </source>
</evidence>
<dbReference type="PANTHER" id="PTHR33127">
    <property type="entry name" value="TRANSMEMBRANE PROTEIN"/>
    <property type="match status" value="1"/>
</dbReference>
<dbReference type="InParanoid" id="A0A0Q3J9E4"/>
<name>A0A0Q3J9E4_BRADI</name>
<sequence length="318" mass="34748">MFSVAGKHPIAGGGMYSDELADKAFCPTPQGWVLVRDRLDATDTYLLDHHTGDKIRLPPLTIDPDRLIDCTCLLSHTRPATSPSCVLLVVQPDEPIIWYVHVNAGNGSNGWAWTRHEYDIGTQGNEACGFESILMDMAAACRGKFYFVTSPIDFGVLEFSPAPVFTAFVVTEDDDEGGYDSTETGRAFLVESDDELYMVKQLTSQDYNEALVYKLEESSTSSGQRQWRWRPVHDLGGRAFFVAPFNFGTSCLVAGDESGIQPNCCLTVFDVTDGTMQLCSIEQALSFNGGAGSEEVPPPATAKTMTWMLPTDPKAAIA</sequence>
<dbReference type="OrthoDB" id="686549at2759"/>
<protein>
    <recommendedName>
        <fullName evidence="1">KIB1-4 beta-propeller domain-containing protein</fullName>
    </recommendedName>
</protein>
<dbReference type="AlphaFoldDB" id="A0A0Q3J9E4"/>
<dbReference type="EMBL" id="CM000880">
    <property type="protein sequence ID" value="KQK14499.1"/>
    <property type="molecule type" value="Genomic_DNA"/>
</dbReference>
<reference evidence="2 3" key="1">
    <citation type="journal article" date="2010" name="Nature">
        <title>Genome sequencing and analysis of the model grass Brachypodium distachyon.</title>
        <authorList>
            <consortium name="International Brachypodium Initiative"/>
        </authorList>
    </citation>
    <scope>NUCLEOTIDE SEQUENCE [LARGE SCALE GENOMIC DNA]</scope>
    <source>
        <strain evidence="2 3">Bd21</strain>
    </source>
</reference>
<dbReference type="Proteomes" id="UP000008810">
    <property type="component" value="Chromosome 1"/>
</dbReference>
<dbReference type="EnsemblPlants" id="KQK14499">
    <property type="protein sequence ID" value="KQK14499"/>
    <property type="gene ID" value="BRADI_1g16690v3"/>
</dbReference>
<dbReference type="InterPro" id="IPR005174">
    <property type="entry name" value="KIB1-4_b-propeller"/>
</dbReference>